<dbReference type="SUPFAM" id="SSF52540">
    <property type="entry name" value="P-loop containing nucleoside triphosphate hydrolases"/>
    <property type="match status" value="1"/>
</dbReference>
<keyword evidence="4" id="KW-0808">Transferase</keyword>
<dbReference type="GO" id="GO:0015012">
    <property type="term" value="P:heparan sulfate proteoglycan biosynthetic process"/>
    <property type="evidence" value="ECO:0007669"/>
    <property type="project" value="UniProtKB-ARBA"/>
</dbReference>
<dbReference type="AlphaFoldDB" id="A0AA88L6W6"/>
<dbReference type="Proteomes" id="UP001187531">
    <property type="component" value="Unassembled WGS sequence"/>
</dbReference>
<evidence type="ECO:0000313" key="12">
    <source>
        <dbReference type="EMBL" id="KAK2714881.1"/>
    </source>
</evidence>
<dbReference type="InterPro" id="IPR007734">
    <property type="entry name" value="Heparan_SO4_2-O-STrfase"/>
</dbReference>
<organism evidence="12 13">
    <name type="scientific">Artemia franciscana</name>
    <name type="common">Brine shrimp</name>
    <name type="synonym">Artemia sanfranciscana</name>
    <dbReference type="NCBI Taxonomy" id="6661"/>
    <lineage>
        <taxon>Eukaryota</taxon>
        <taxon>Metazoa</taxon>
        <taxon>Ecdysozoa</taxon>
        <taxon>Arthropoda</taxon>
        <taxon>Crustacea</taxon>
        <taxon>Branchiopoda</taxon>
        <taxon>Anostraca</taxon>
        <taxon>Artemiidae</taxon>
        <taxon>Artemia</taxon>
    </lineage>
</organism>
<evidence type="ECO:0000256" key="7">
    <source>
        <dbReference type="ARBA" id="ARBA00022989"/>
    </source>
</evidence>
<keyword evidence="8" id="KW-0333">Golgi apparatus</keyword>
<evidence type="ECO:0000256" key="1">
    <source>
        <dbReference type="ARBA" id="ARBA00004323"/>
    </source>
</evidence>
<comment type="subunit">
    <text evidence="3">Homotrimer.</text>
</comment>
<dbReference type="EMBL" id="JAVRJZ010000013">
    <property type="protein sequence ID" value="KAK2714881.1"/>
    <property type="molecule type" value="Genomic_DNA"/>
</dbReference>
<evidence type="ECO:0000256" key="8">
    <source>
        <dbReference type="ARBA" id="ARBA00023034"/>
    </source>
</evidence>
<dbReference type="FunFam" id="3.40.50.300:FF:001418">
    <property type="entry name" value="Heparan sulfate 2-o-sulfotransferase"/>
    <property type="match status" value="1"/>
</dbReference>
<keyword evidence="13" id="KW-1185">Reference proteome</keyword>
<dbReference type="Gene3D" id="3.40.50.300">
    <property type="entry name" value="P-loop containing nucleotide triphosphate hydrolases"/>
    <property type="match status" value="1"/>
</dbReference>
<dbReference type="InterPro" id="IPR005331">
    <property type="entry name" value="Sulfotransferase"/>
</dbReference>
<evidence type="ECO:0000313" key="13">
    <source>
        <dbReference type="Proteomes" id="UP001187531"/>
    </source>
</evidence>
<dbReference type="InterPro" id="IPR027417">
    <property type="entry name" value="P-loop_NTPase"/>
</dbReference>
<evidence type="ECO:0000256" key="4">
    <source>
        <dbReference type="ARBA" id="ARBA00022679"/>
    </source>
</evidence>
<dbReference type="GO" id="GO:0004394">
    <property type="term" value="F:heparan sulfate 2-sulfotransferase activity"/>
    <property type="evidence" value="ECO:0007669"/>
    <property type="project" value="TreeGrafter"/>
</dbReference>
<keyword evidence="5" id="KW-0812">Transmembrane</keyword>
<name>A0AA88L6W6_ARTSF</name>
<gene>
    <name evidence="12" type="ORF">QYM36_009172</name>
</gene>
<reference evidence="12" key="1">
    <citation type="submission" date="2023-07" db="EMBL/GenBank/DDBJ databases">
        <title>Chromosome-level genome assembly of Artemia franciscana.</title>
        <authorList>
            <person name="Jo E."/>
        </authorList>
    </citation>
    <scope>NUCLEOTIDE SEQUENCE</scope>
    <source>
        <tissue evidence="12">Whole body</tissue>
    </source>
</reference>
<keyword evidence="7" id="KW-1133">Transmembrane helix</keyword>
<dbReference type="PANTHER" id="PTHR12129:SF17">
    <property type="entry name" value="HEPARAN SULFATE 2-O-SULFOTRANSFERASE 1"/>
    <property type="match status" value="1"/>
</dbReference>
<dbReference type="PANTHER" id="PTHR12129">
    <property type="entry name" value="HEPARAN SULFATE 2-O-SULFOTRANSFERASE"/>
    <property type="match status" value="1"/>
</dbReference>
<dbReference type="GO" id="GO:0000139">
    <property type="term" value="C:Golgi membrane"/>
    <property type="evidence" value="ECO:0007669"/>
    <property type="project" value="UniProtKB-SubCell"/>
</dbReference>
<evidence type="ECO:0000256" key="11">
    <source>
        <dbReference type="ARBA" id="ARBA00023180"/>
    </source>
</evidence>
<evidence type="ECO:0000256" key="5">
    <source>
        <dbReference type="ARBA" id="ARBA00022692"/>
    </source>
</evidence>
<evidence type="ECO:0000256" key="10">
    <source>
        <dbReference type="ARBA" id="ARBA00023157"/>
    </source>
</evidence>
<evidence type="ECO:0008006" key="14">
    <source>
        <dbReference type="Google" id="ProtNLM"/>
    </source>
</evidence>
<comment type="similarity">
    <text evidence="2">Belongs to the sulfotransferase 3 family.</text>
</comment>
<comment type="caution">
    <text evidence="12">The sequence shown here is derived from an EMBL/GenBank/DDBJ whole genome shotgun (WGS) entry which is preliminary data.</text>
</comment>
<protein>
    <recommendedName>
        <fullName evidence="14">Heparin sulfate O-sulfotransferase</fullName>
    </recommendedName>
</protein>
<keyword evidence="11" id="KW-0325">Glycoprotein</keyword>
<dbReference type="Pfam" id="PF03567">
    <property type="entry name" value="Sulfotransfer_2"/>
    <property type="match status" value="1"/>
</dbReference>
<evidence type="ECO:0000256" key="3">
    <source>
        <dbReference type="ARBA" id="ARBA00011233"/>
    </source>
</evidence>
<comment type="subcellular location">
    <subcellularLocation>
        <location evidence="1">Golgi apparatus membrane</location>
        <topology evidence="1">Single-pass type II membrane protein</topology>
    </subcellularLocation>
</comment>
<keyword evidence="9" id="KW-0472">Membrane</keyword>
<proteinExistence type="inferred from homology"/>
<dbReference type="EMBL" id="JAVRJZ010000013">
    <property type="protein sequence ID" value="KAK2714880.1"/>
    <property type="molecule type" value="Genomic_DNA"/>
</dbReference>
<evidence type="ECO:0000256" key="6">
    <source>
        <dbReference type="ARBA" id="ARBA00022968"/>
    </source>
</evidence>
<sequence length="337" mass="39978">MRFYRKYKMLLLITFSMLVFAVYVTVNIKAVKRFLKYSLKVPRGLQIFPPAPKASSSQSIFIYNRIPKTGSTSFMGLVYDLCEKNNFYVLHLNLSKNSHTFTAADQVRFTKNITEWTERRSAFYHGHVAYLDFRRIGSNTSPVYLNLVRKPLDRLISYFYFLRYGDDFRPHLVRKKQGDKMTFDECVNQSLQDCDPVNLWLQIPFFCGHAAQCWEPESDWALEEAKRNLAEKYFLVGITEEIESFIEILEFSYPNIFKDALNIFRTSNKTHLRRTNKKVLPSSKTLQKIQESKIWQMENEFYEFAASNFYRVRKKMKESLVDGKPEPKFFYEKVRPK</sequence>
<keyword evidence="10" id="KW-1015">Disulfide bond</keyword>
<accession>A0AA88L6W6</accession>
<keyword evidence="6" id="KW-0735">Signal-anchor</keyword>
<evidence type="ECO:0000256" key="2">
    <source>
        <dbReference type="ARBA" id="ARBA00010569"/>
    </source>
</evidence>
<evidence type="ECO:0000256" key="9">
    <source>
        <dbReference type="ARBA" id="ARBA00023136"/>
    </source>
</evidence>